<protein>
    <submittedName>
        <fullName evidence="4">NADPH:quinone reductase</fullName>
    </submittedName>
</protein>
<dbReference type="AlphaFoldDB" id="A0A6S5RL72"/>
<dbReference type="CDD" id="cd05289">
    <property type="entry name" value="MDR_like_2"/>
    <property type="match status" value="1"/>
</dbReference>
<dbReference type="SMART" id="SM00829">
    <property type="entry name" value="PKS_ER"/>
    <property type="match status" value="1"/>
</dbReference>
<sequence>MRAIVMERLGGAEVLQLKDVETPRPGPGEVLVRVACAGVNPADWKCREGYLGAFFSYRFPFVPGFDLAGTVQALGEGIEDLALGTRVFGQSDVGAGKWGSYAEYACVARASLVPIPDNLDFPAAAAVPTPALAAWSGLFDEGVLVPGQRVLIHGGGSAVGGFAIQLARVAGASIATTCSAVNADQARARGAEIAIDYRAEDIHGALRQWAPDGVDLVLDCIGSGSLPGGLDLLRPGGILVAILTLMPGDSGPDHAEAARRGLRTAVAYSRMPSGERLGRIASLLAAERVRPPAIELLPLAEVAAAHERLQQGRARCKQVLQVSG</sequence>
<keyword evidence="1" id="KW-0521">NADP</keyword>
<dbReference type="Gene3D" id="3.40.50.720">
    <property type="entry name" value="NAD(P)-binding Rossmann-like Domain"/>
    <property type="match status" value="1"/>
</dbReference>
<dbReference type="InterPro" id="IPR020843">
    <property type="entry name" value="ER"/>
</dbReference>
<dbReference type="InterPro" id="IPR011032">
    <property type="entry name" value="GroES-like_sf"/>
</dbReference>
<proteinExistence type="predicted"/>
<dbReference type="Proteomes" id="UP000515591">
    <property type="component" value="Chromosome"/>
</dbReference>
<evidence type="ECO:0000256" key="2">
    <source>
        <dbReference type="ARBA" id="ARBA00023002"/>
    </source>
</evidence>
<dbReference type="RefSeq" id="WP_182851978.1">
    <property type="nucleotide sequence ID" value="NZ_AP022213.1"/>
</dbReference>
<accession>A0A6S5RL72</accession>
<dbReference type="Pfam" id="PF08240">
    <property type="entry name" value="ADH_N"/>
    <property type="match status" value="1"/>
</dbReference>
<dbReference type="GO" id="GO:0016651">
    <property type="term" value="F:oxidoreductase activity, acting on NAD(P)H"/>
    <property type="evidence" value="ECO:0007669"/>
    <property type="project" value="TreeGrafter"/>
</dbReference>
<name>A0A6S5RL72_9GAMM</name>
<reference evidence="4 5" key="1">
    <citation type="submission" date="2019-12" db="EMBL/GenBank/DDBJ databases">
        <title>complete genome sequences of Pseudomonas otitidis str. WP8-S17-CRE-03 isolated from wastewater treatment plant effluent.</title>
        <authorList>
            <person name="Sekizuka T."/>
            <person name="Itokawa K."/>
            <person name="Yatsu K."/>
            <person name="Inamine Y."/>
            <person name="Kuroda M."/>
        </authorList>
    </citation>
    <scope>NUCLEOTIDE SEQUENCE [LARGE SCALE GENOMIC DNA]</scope>
    <source>
        <strain evidence="4 5">WP8-S17-CRE-03</strain>
    </source>
</reference>
<dbReference type="SUPFAM" id="SSF50129">
    <property type="entry name" value="GroES-like"/>
    <property type="match status" value="1"/>
</dbReference>
<evidence type="ECO:0000313" key="4">
    <source>
        <dbReference type="EMBL" id="BBT15310.1"/>
    </source>
</evidence>
<feature type="domain" description="Enoyl reductase (ER)" evidence="3">
    <location>
        <begin position="10"/>
        <end position="320"/>
    </location>
</feature>
<evidence type="ECO:0000313" key="5">
    <source>
        <dbReference type="Proteomes" id="UP000515591"/>
    </source>
</evidence>
<dbReference type="InterPro" id="IPR013154">
    <property type="entry name" value="ADH-like_N"/>
</dbReference>
<dbReference type="PANTHER" id="PTHR48106">
    <property type="entry name" value="QUINONE OXIDOREDUCTASE PIG3-RELATED"/>
    <property type="match status" value="1"/>
</dbReference>
<dbReference type="Pfam" id="PF13602">
    <property type="entry name" value="ADH_zinc_N_2"/>
    <property type="match status" value="1"/>
</dbReference>
<evidence type="ECO:0000256" key="1">
    <source>
        <dbReference type="ARBA" id="ARBA00022857"/>
    </source>
</evidence>
<gene>
    <name evidence="4" type="ORF">WP8S17C03_13590</name>
</gene>
<evidence type="ECO:0000259" key="3">
    <source>
        <dbReference type="SMART" id="SM00829"/>
    </source>
</evidence>
<dbReference type="SUPFAM" id="SSF51735">
    <property type="entry name" value="NAD(P)-binding Rossmann-fold domains"/>
    <property type="match status" value="1"/>
</dbReference>
<organism evidence="4 5">
    <name type="scientific">Metapseudomonas otitidis</name>
    <dbReference type="NCBI Taxonomy" id="319939"/>
    <lineage>
        <taxon>Bacteria</taxon>
        <taxon>Pseudomonadati</taxon>
        <taxon>Pseudomonadota</taxon>
        <taxon>Gammaproteobacteria</taxon>
        <taxon>Pseudomonadales</taxon>
        <taxon>Pseudomonadaceae</taxon>
        <taxon>Metapseudomonas</taxon>
    </lineage>
</organism>
<dbReference type="EMBL" id="AP022213">
    <property type="protein sequence ID" value="BBT15310.1"/>
    <property type="molecule type" value="Genomic_DNA"/>
</dbReference>
<dbReference type="Gene3D" id="3.90.180.10">
    <property type="entry name" value="Medium-chain alcohol dehydrogenases, catalytic domain"/>
    <property type="match status" value="1"/>
</dbReference>
<dbReference type="InterPro" id="IPR036291">
    <property type="entry name" value="NAD(P)-bd_dom_sf"/>
</dbReference>
<dbReference type="GO" id="GO:0070402">
    <property type="term" value="F:NADPH binding"/>
    <property type="evidence" value="ECO:0007669"/>
    <property type="project" value="TreeGrafter"/>
</dbReference>
<keyword evidence="2" id="KW-0560">Oxidoreductase</keyword>